<dbReference type="InterPro" id="IPR023170">
    <property type="entry name" value="HhH_base_excis_C"/>
</dbReference>
<keyword evidence="4" id="KW-0234">DNA repair</keyword>
<dbReference type="EMBL" id="LXEY01000019">
    <property type="protein sequence ID" value="OAV60589.1"/>
    <property type="molecule type" value="Genomic_DNA"/>
</dbReference>
<dbReference type="InterPro" id="IPR011257">
    <property type="entry name" value="DNA_glycosylase"/>
</dbReference>
<dbReference type="SMART" id="SM00478">
    <property type="entry name" value="ENDO3c"/>
    <property type="match status" value="1"/>
</dbReference>
<dbReference type="InterPro" id="IPR037046">
    <property type="entry name" value="AlkA_N_sf"/>
</dbReference>
<dbReference type="PANTHER" id="PTHR43003:SF13">
    <property type="entry name" value="DNA-3-METHYLADENINE GLYCOSYLASE 2"/>
    <property type="match status" value="1"/>
</dbReference>
<evidence type="ECO:0000256" key="1">
    <source>
        <dbReference type="ARBA" id="ARBA00000086"/>
    </source>
</evidence>
<evidence type="ECO:0000256" key="4">
    <source>
        <dbReference type="ARBA" id="ARBA00023204"/>
    </source>
</evidence>
<dbReference type="GO" id="GO:0032993">
    <property type="term" value="C:protein-DNA complex"/>
    <property type="evidence" value="ECO:0007669"/>
    <property type="project" value="TreeGrafter"/>
</dbReference>
<dbReference type="SUPFAM" id="SSF48150">
    <property type="entry name" value="DNA-glycosylase"/>
    <property type="match status" value="1"/>
</dbReference>
<dbReference type="AlphaFoldDB" id="A0A1B7LYV4"/>
<dbReference type="OrthoDB" id="9811249at2"/>
<comment type="caution">
    <text evidence="7">The sequence shown here is derived from an EMBL/GenBank/DDBJ whole genome shotgun (WGS) entry which is preliminary data.</text>
</comment>
<evidence type="ECO:0000259" key="6">
    <source>
        <dbReference type="SMART" id="SM01009"/>
    </source>
</evidence>
<feature type="domain" description="HhH-GPD" evidence="5">
    <location>
        <begin position="133"/>
        <end position="283"/>
    </location>
</feature>
<evidence type="ECO:0000259" key="5">
    <source>
        <dbReference type="SMART" id="SM00478"/>
    </source>
</evidence>
<dbReference type="Pfam" id="PF00730">
    <property type="entry name" value="HhH-GPD"/>
    <property type="match status" value="1"/>
</dbReference>
<comment type="catalytic activity">
    <reaction evidence="1">
        <text>Hydrolysis of alkylated DNA, releasing 3-methyladenine, 3-methylguanine, 7-methylguanine and 7-methyladenine.</text>
        <dbReference type="EC" id="3.2.2.21"/>
    </reaction>
</comment>
<dbReference type="GO" id="GO:0032131">
    <property type="term" value="F:alkylated DNA binding"/>
    <property type="evidence" value="ECO:0007669"/>
    <property type="project" value="TreeGrafter"/>
</dbReference>
<keyword evidence="8" id="KW-1185">Reference proteome</keyword>
<dbReference type="GO" id="GO:0006307">
    <property type="term" value="P:DNA alkylation repair"/>
    <property type="evidence" value="ECO:0007669"/>
    <property type="project" value="TreeGrafter"/>
</dbReference>
<keyword evidence="3" id="KW-0227">DNA damage</keyword>
<dbReference type="EC" id="3.2.2.21" evidence="2"/>
<sequence>MKSTAQIRVDANGPFDSDAALATLTAHTIPGLHRLNPDEAALTRRLTIHGDPHAVTVRLDPGGATVFTTTSDQTVHEEITTRVRHWFDLDTDLTPINAHLGSHPVFTEQVRLRPGVRITRFQAPFEAVMLTVLGQQVSLAAARRFAARLVAAYGTDLAEAGEVDGLGLFPTLSRLAAVPVEDLRAAIGLTGSRARTVHEVAVLFTETDGDLLPERSRLHAVHGIGPWTLDYLAIRAGTDPDAFPATDAVLRRMLAAADLDTASTANWNPYRSYAATRLWAQLL</sequence>
<dbReference type="Gene3D" id="1.10.340.30">
    <property type="entry name" value="Hypothetical protein, domain 2"/>
    <property type="match status" value="1"/>
</dbReference>
<dbReference type="SUPFAM" id="SSF55945">
    <property type="entry name" value="TATA-box binding protein-like"/>
    <property type="match status" value="1"/>
</dbReference>
<proteinExistence type="predicted"/>
<dbReference type="GO" id="GO:0005737">
    <property type="term" value="C:cytoplasm"/>
    <property type="evidence" value="ECO:0007669"/>
    <property type="project" value="TreeGrafter"/>
</dbReference>
<accession>A0A1B7LYV4</accession>
<dbReference type="Gene3D" id="3.30.310.20">
    <property type="entry name" value="DNA-3-methyladenine glycosylase AlkA, N-terminal domain"/>
    <property type="match status" value="1"/>
</dbReference>
<dbReference type="InterPro" id="IPR051912">
    <property type="entry name" value="Alkylbase_DNA_Glycosylase/TA"/>
</dbReference>
<dbReference type="Proteomes" id="UP000078292">
    <property type="component" value="Unassembled WGS sequence"/>
</dbReference>
<dbReference type="STRING" id="1837282.A6F49_11610"/>
<evidence type="ECO:0000256" key="3">
    <source>
        <dbReference type="ARBA" id="ARBA00022763"/>
    </source>
</evidence>
<evidence type="ECO:0000256" key="2">
    <source>
        <dbReference type="ARBA" id="ARBA00012000"/>
    </source>
</evidence>
<dbReference type="Pfam" id="PF06029">
    <property type="entry name" value="AlkA_N"/>
    <property type="match status" value="1"/>
</dbReference>
<name>A0A1B7LYV4_9MICC</name>
<organism evidence="7 8">
    <name type="scientific">Enteractinococcus helveticum</name>
    <dbReference type="NCBI Taxonomy" id="1837282"/>
    <lineage>
        <taxon>Bacteria</taxon>
        <taxon>Bacillati</taxon>
        <taxon>Actinomycetota</taxon>
        <taxon>Actinomycetes</taxon>
        <taxon>Micrococcales</taxon>
        <taxon>Micrococcaceae</taxon>
    </lineage>
</organism>
<evidence type="ECO:0000313" key="7">
    <source>
        <dbReference type="EMBL" id="OAV60589.1"/>
    </source>
</evidence>
<dbReference type="Gene3D" id="1.10.1670.10">
    <property type="entry name" value="Helix-hairpin-Helix base-excision DNA repair enzymes (C-terminal)"/>
    <property type="match status" value="1"/>
</dbReference>
<dbReference type="RefSeq" id="WP_052504902.1">
    <property type="nucleotide sequence ID" value="NZ_LXEY01000019.1"/>
</dbReference>
<dbReference type="GO" id="GO:0043916">
    <property type="term" value="F:DNA-7-methylguanine glycosylase activity"/>
    <property type="evidence" value="ECO:0007669"/>
    <property type="project" value="TreeGrafter"/>
</dbReference>
<dbReference type="GO" id="GO:0008725">
    <property type="term" value="F:DNA-3-methyladenine glycosylase activity"/>
    <property type="evidence" value="ECO:0007669"/>
    <property type="project" value="TreeGrafter"/>
</dbReference>
<dbReference type="GO" id="GO:0006285">
    <property type="term" value="P:base-excision repair, AP site formation"/>
    <property type="evidence" value="ECO:0007669"/>
    <property type="project" value="TreeGrafter"/>
</dbReference>
<reference evidence="7 8" key="1">
    <citation type="submission" date="2016-04" db="EMBL/GenBank/DDBJ databases">
        <title>First whole genome shotgun sequence of the bacterium Enteractinococcus sp. strain UASWS1574.</title>
        <authorList>
            <person name="Crovadore J."/>
            <person name="Chablais R."/>
            <person name="Lefort F."/>
        </authorList>
    </citation>
    <scope>NUCLEOTIDE SEQUENCE [LARGE SCALE GENOMIC DNA]</scope>
    <source>
        <strain evidence="7 8">UASWS1574</strain>
    </source>
</reference>
<dbReference type="InterPro" id="IPR003265">
    <property type="entry name" value="HhH-GPD_domain"/>
</dbReference>
<dbReference type="InterPro" id="IPR010316">
    <property type="entry name" value="AlkA_N"/>
</dbReference>
<evidence type="ECO:0000313" key="8">
    <source>
        <dbReference type="Proteomes" id="UP000078292"/>
    </source>
</evidence>
<dbReference type="SMART" id="SM01009">
    <property type="entry name" value="AlkA_N"/>
    <property type="match status" value="1"/>
</dbReference>
<feature type="domain" description="DNA-3-methyladenine glycosylase AlkA N-terminal" evidence="6">
    <location>
        <begin position="6"/>
        <end position="123"/>
    </location>
</feature>
<protein>
    <recommendedName>
        <fullName evidence="2">DNA-3-methyladenine glycosylase II</fullName>
        <ecNumber evidence="2">3.2.2.21</ecNumber>
    </recommendedName>
</protein>
<gene>
    <name evidence="7" type="ORF">A6F49_11610</name>
</gene>
<dbReference type="PANTHER" id="PTHR43003">
    <property type="entry name" value="DNA-3-METHYLADENINE GLYCOSYLASE"/>
    <property type="match status" value="1"/>
</dbReference>